<proteinExistence type="predicted"/>
<feature type="region of interest" description="Disordered" evidence="1">
    <location>
        <begin position="1"/>
        <end position="23"/>
    </location>
</feature>
<evidence type="ECO:0000256" key="1">
    <source>
        <dbReference type="SAM" id="MobiDB-lite"/>
    </source>
</evidence>
<name>L5LYN5_MYODS</name>
<feature type="compositionally biased region" description="Polar residues" evidence="1">
    <location>
        <begin position="12"/>
        <end position="21"/>
    </location>
</feature>
<evidence type="ECO:0000313" key="2">
    <source>
        <dbReference type="EMBL" id="ELK31140.1"/>
    </source>
</evidence>
<keyword evidence="2" id="KW-0675">Receptor</keyword>
<dbReference type="EMBL" id="KB106370">
    <property type="protein sequence ID" value="ELK31140.1"/>
    <property type="molecule type" value="Genomic_DNA"/>
</dbReference>
<evidence type="ECO:0000313" key="3">
    <source>
        <dbReference type="Proteomes" id="UP000010556"/>
    </source>
</evidence>
<sequence length="157" mass="17183">MRTVLDAHTAPSPDSSSQEQTYCPPATRAKTLRSLRHALWPSLPDLHRVLGQYLRDTAALSPPKAAVSDVYEEVEPSLLEILPKSSEKTPLPLCSSLTQMDYRGLQPACLGTMPLSGQLPTAESGSYCTTHIANHSYLPLTCWQAPHSQYPGQNQTL</sequence>
<protein>
    <submittedName>
        <fullName evidence="2">Thrombopoietin receptor</fullName>
    </submittedName>
</protein>
<accession>L5LYN5</accession>
<reference evidence="3" key="1">
    <citation type="journal article" date="2013" name="Science">
        <title>Comparative analysis of bat genomes provides insight into the evolution of flight and immunity.</title>
        <authorList>
            <person name="Zhang G."/>
            <person name="Cowled C."/>
            <person name="Shi Z."/>
            <person name="Huang Z."/>
            <person name="Bishop-Lilly K.A."/>
            <person name="Fang X."/>
            <person name="Wynne J.W."/>
            <person name="Xiong Z."/>
            <person name="Baker M.L."/>
            <person name="Zhao W."/>
            <person name="Tachedjian M."/>
            <person name="Zhu Y."/>
            <person name="Zhou P."/>
            <person name="Jiang X."/>
            <person name="Ng J."/>
            <person name="Yang L."/>
            <person name="Wu L."/>
            <person name="Xiao J."/>
            <person name="Feng Y."/>
            <person name="Chen Y."/>
            <person name="Sun X."/>
            <person name="Zhang Y."/>
            <person name="Marsh G.A."/>
            <person name="Crameri G."/>
            <person name="Broder C.C."/>
            <person name="Frey K.G."/>
            <person name="Wang L.F."/>
            <person name="Wang J."/>
        </authorList>
    </citation>
    <scope>NUCLEOTIDE SEQUENCE [LARGE SCALE GENOMIC DNA]</scope>
</reference>
<dbReference type="AlphaFoldDB" id="L5LYN5"/>
<gene>
    <name evidence="2" type="ORF">MDA_GLEAN10014362</name>
</gene>
<organism evidence="2 3">
    <name type="scientific">Myotis davidii</name>
    <name type="common">David's myotis</name>
    <dbReference type="NCBI Taxonomy" id="225400"/>
    <lineage>
        <taxon>Eukaryota</taxon>
        <taxon>Metazoa</taxon>
        <taxon>Chordata</taxon>
        <taxon>Craniata</taxon>
        <taxon>Vertebrata</taxon>
        <taxon>Euteleostomi</taxon>
        <taxon>Mammalia</taxon>
        <taxon>Eutheria</taxon>
        <taxon>Laurasiatheria</taxon>
        <taxon>Chiroptera</taxon>
        <taxon>Yangochiroptera</taxon>
        <taxon>Vespertilionidae</taxon>
        <taxon>Myotis</taxon>
    </lineage>
</organism>
<keyword evidence="3" id="KW-1185">Reference proteome</keyword>
<dbReference type="Proteomes" id="UP000010556">
    <property type="component" value="Unassembled WGS sequence"/>
</dbReference>